<dbReference type="Pfam" id="PF08320">
    <property type="entry name" value="PIG-X"/>
    <property type="match status" value="1"/>
</dbReference>
<evidence type="ECO:0000256" key="8">
    <source>
        <dbReference type="ARBA" id="ARBA00023136"/>
    </source>
</evidence>
<sequence length="401" mass="44775">MLYYLSELGGTPIGTFFESIKSTNTIMGNIVDNYKLADLSPHYNFERAEFVFSNKKNKEDIDVISFEFQSISRVNTNSNAENSKLVIKRNNGDGDSEIAVYNREYSSSKENIDNGQDTIQTWEGYSANIPSEYVGSLKLTKSSFKIKYSTGEKLVSCIKSSRKDFNSDNTRNLINSVSINLSIQNPNSFHPTIVLSFPNSDLNPAQSCISKLCSLKVIQPLWKSYFFDPYQIYDMRSTIGQMFHLGMIELELPAEANGIKEWGSILQLSPPVYQNLEKASSSKINSQTTIENNMSRLTPTISILNSDAKIRTSNPILLGTIGQSLVSSFNPKIMKDHINVRVVVGSSVNGMHTPIQENAIVLRMPIVNGDISSFVKWTTLLVVFLGTSYLLAILKKVGYKS</sequence>
<dbReference type="InterPro" id="IPR013233">
    <property type="entry name" value="PIG-X/PBN1"/>
</dbReference>
<dbReference type="GO" id="GO:0005789">
    <property type="term" value="C:endoplasmic reticulum membrane"/>
    <property type="evidence" value="ECO:0007669"/>
    <property type="project" value="UniProtKB-SubCell"/>
</dbReference>
<comment type="similarity">
    <text evidence="3 10">Belongs to the PIGX family.</text>
</comment>
<dbReference type="Proteomes" id="UP000245609">
    <property type="component" value="Unassembled WGS sequence"/>
</dbReference>
<evidence type="ECO:0000256" key="10">
    <source>
        <dbReference type="RuleBase" id="RU366056"/>
    </source>
</evidence>
<keyword evidence="12" id="KW-1185">Reference proteome</keyword>
<keyword evidence="5 10" id="KW-0812">Transmembrane</keyword>
<dbReference type="AlphaFoldDB" id="A0A2T9ZKS0"/>
<reference evidence="11 12" key="1">
    <citation type="journal article" date="2018" name="MBio">
        <title>Comparative Genomics Reveals the Core Gene Toolbox for the Fungus-Insect Symbiosis.</title>
        <authorList>
            <person name="Wang Y."/>
            <person name="Stata M."/>
            <person name="Wang W."/>
            <person name="Stajich J.E."/>
            <person name="White M.M."/>
            <person name="Moncalvo J.M."/>
        </authorList>
    </citation>
    <scope>NUCLEOTIDE SEQUENCE [LARGE SCALE GENOMIC DNA]</scope>
    <source>
        <strain evidence="11 12">SC-DP-2</strain>
    </source>
</reference>
<evidence type="ECO:0000256" key="7">
    <source>
        <dbReference type="ARBA" id="ARBA00022989"/>
    </source>
</evidence>
<evidence type="ECO:0000256" key="3">
    <source>
        <dbReference type="ARBA" id="ARBA00010345"/>
    </source>
</evidence>
<keyword evidence="8 10" id="KW-0472">Membrane</keyword>
<keyword evidence="6 10" id="KW-0256">Endoplasmic reticulum</keyword>
<feature type="transmembrane region" description="Helical" evidence="10">
    <location>
        <begin position="374"/>
        <end position="394"/>
    </location>
</feature>
<evidence type="ECO:0000313" key="12">
    <source>
        <dbReference type="Proteomes" id="UP000245609"/>
    </source>
</evidence>
<keyword evidence="7 10" id="KW-1133">Transmembrane helix</keyword>
<comment type="pathway">
    <text evidence="2 10">Glycolipid biosynthesis; glycosylphosphatidylinositol-anchor biosynthesis.</text>
</comment>
<evidence type="ECO:0000256" key="2">
    <source>
        <dbReference type="ARBA" id="ARBA00004687"/>
    </source>
</evidence>
<comment type="caution">
    <text evidence="11">The sequence shown here is derived from an EMBL/GenBank/DDBJ whole genome shotgun (WGS) entry which is preliminary data.</text>
</comment>
<name>A0A2T9ZKS0_9FUNG</name>
<evidence type="ECO:0000256" key="1">
    <source>
        <dbReference type="ARBA" id="ARBA00004389"/>
    </source>
</evidence>
<evidence type="ECO:0000313" key="11">
    <source>
        <dbReference type="EMBL" id="PVV05188.1"/>
    </source>
</evidence>
<comment type="subcellular location">
    <subcellularLocation>
        <location evidence="1 10">Endoplasmic reticulum membrane</location>
        <topology evidence="1 10">Single-pass membrane protein</topology>
    </subcellularLocation>
</comment>
<proteinExistence type="inferred from homology"/>
<organism evidence="11 12">
    <name type="scientific">Smittium megazygosporum</name>
    <dbReference type="NCBI Taxonomy" id="133381"/>
    <lineage>
        <taxon>Eukaryota</taxon>
        <taxon>Fungi</taxon>
        <taxon>Fungi incertae sedis</taxon>
        <taxon>Zoopagomycota</taxon>
        <taxon>Kickxellomycotina</taxon>
        <taxon>Harpellomycetes</taxon>
        <taxon>Harpellales</taxon>
        <taxon>Legeriomycetaceae</taxon>
        <taxon>Smittium</taxon>
    </lineage>
</organism>
<evidence type="ECO:0000256" key="9">
    <source>
        <dbReference type="ARBA" id="ARBA00023180"/>
    </source>
</evidence>
<evidence type="ECO:0000256" key="4">
    <source>
        <dbReference type="ARBA" id="ARBA00022502"/>
    </source>
</evidence>
<dbReference type="OrthoDB" id="5546453at2759"/>
<accession>A0A2T9ZKS0</accession>
<protein>
    <recommendedName>
        <fullName evidence="10">Protein PBN1</fullName>
    </recommendedName>
</protein>
<gene>
    <name evidence="11" type="ORF">BB560_000288</name>
</gene>
<comment type="function">
    <text evidence="10">Required for proper folding and/or the stability of a subset of proteins in the endoplasmic reticulum. Component of glycosylphosphatidylinositol-mannosyltransferase 1 which transfers the first of the 4 mannoses in the GPI-anchor precursors during GPI-anchor biosynthesis. Probably acts by stabilizing the mannosyltransferase GPI14.</text>
</comment>
<dbReference type="GO" id="GO:0006506">
    <property type="term" value="P:GPI anchor biosynthetic process"/>
    <property type="evidence" value="ECO:0007669"/>
    <property type="project" value="UniProtKB-UniPathway"/>
</dbReference>
<keyword evidence="9" id="KW-0325">Glycoprotein</keyword>
<dbReference type="STRING" id="133381.A0A2T9ZKS0"/>
<dbReference type="EMBL" id="MBFS01000028">
    <property type="protein sequence ID" value="PVV05188.1"/>
    <property type="molecule type" value="Genomic_DNA"/>
</dbReference>
<keyword evidence="4 10" id="KW-0337">GPI-anchor biosynthesis</keyword>
<dbReference type="UniPathway" id="UPA00196"/>
<evidence type="ECO:0000256" key="6">
    <source>
        <dbReference type="ARBA" id="ARBA00022824"/>
    </source>
</evidence>
<evidence type="ECO:0000256" key="5">
    <source>
        <dbReference type="ARBA" id="ARBA00022692"/>
    </source>
</evidence>